<accession>A0ABW3T8X2</accession>
<gene>
    <name evidence="2" type="ORF">ACFQ27_17795</name>
</gene>
<feature type="signal peptide" evidence="1">
    <location>
        <begin position="1"/>
        <end position="21"/>
    </location>
</feature>
<dbReference type="RefSeq" id="WP_377354538.1">
    <property type="nucleotide sequence ID" value="NZ_JBHTLQ010000058.1"/>
</dbReference>
<name>A0ABW3T8X2_9CAUL</name>
<evidence type="ECO:0000313" key="2">
    <source>
        <dbReference type="EMBL" id="MFD1192447.1"/>
    </source>
</evidence>
<dbReference type="Gene3D" id="3.90.226.10">
    <property type="entry name" value="2-enoyl-CoA Hydratase, Chain A, domain 1"/>
    <property type="match status" value="1"/>
</dbReference>
<proteinExistence type="predicted"/>
<protein>
    <recommendedName>
        <fullName evidence="4">Peptidase family S41</fullName>
    </recommendedName>
</protein>
<organism evidence="2 3">
    <name type="scientific">Phenylobacterium conjunctum</name>
    <dbReference type="NCBI Taxonomy" id="1298959"/>
    <lineage>
        <taxon>Bacteria</taxon>
        <taxon>Pseudomonadati</taxon>
        <taxon>Pseudomonadota</taxon>
        <taxon>Alphaproteobacteria</taxon>
        <taxon>Caulobacterales</taxon>
        <taxon>Caulobacteraceae</taxon>
        <taxon>Phenylobacterium</taxon>
    </lineage>
</organism>
<evidence type="ECO:0000313" key="3">
    <source>
        <dbReference type="Proteomes" id="UP001597216"/>
    </source>
</evidence>
<keyword evidence="1" id="KW-0732">Signal</keyword>
<keyword evidence="3" id="KW-1185">Reference proteome</keyword>
<evidence type="ECO:0000256" key="1">
    <source>
        <dbReference type="SAM" id="SignalP"/>
    </source>
</evidence>
<dbReference type="Proteomes" id="UP001597216">
    <property type="component" value="Unassembled WGS sequence"/>
</dbReference>
<evidence type="ECO:0008006" key="4">
    <source>
        <dbReference type="Google" id="ProtNLM"/>
    </source>
</evidence>
<reference evidence="3" key="1">
    <citation type="journal article" date="2019" name="Int. J. Syst. Evol. Microbiol.">
        <title>The Global Catalogue of Microorganisms (GCM) 10K type strain sequencing project: providing services to taxonomists for standard genome sequencing and annotation.</title>
        <authorList>
            <consortium name="The Broad Institute Genomics Platform"/>
            <consortium name="The Broad Institute Genome Sequencing Center for Infectious Disease"/>
            <person name="Wu L."/>
            <person name="Ma J."/>
        </authorList>
    </citation>
    <scope>NUCLEOTIDE SEQUENCE [LARGE SCALE GENOMIC DNA]</scope>
    <source>
        <strain evidence="3">CCUG 55074</strain>
    </source>
</reference>
<dbReference type="EMBL" id="JBHTLQ010000058">
    <property type="protein sequence ID" value="MFD1192447.1"/>
    <property type="molecule type" value="Genomic_DNA"/>
</dbReference>
<dbReference type="InterPro" id="IPR029045">
    <property type="entry name" value="ClpP/crotonase-like_dom_sf"/>
</dbReference>
<dbReference type="SUPFAM" id="SSF52096">
    <property type="entry name" value="ClpP/crotonase"/>
    <property type="match status" value="1"/>
</dbReference>
<comment type="caution">
    <text evidence="2">The sequence shown here is derived from an EMBL/GenBank/DDBJ whole genome shotgun (WGS) entry which is preliminary data.</text>
</comment>
<sequence length="442" mass="47696">MRGIAVLTLAGVLMLAGLAEAATPISREARLQDLAQVRAEYLPKEMAFTPTTRAAAEARLKTLEARAGRLTPSDLLVGLAEVAALADNAHSGVRYHTPEALPDKRLPLRLIWFPDALVVARAHGDAADLAGARVLAVEGLSPDALYGRVRVLLGGKELDRKKRVTELIESEGVLKSLGVAQDADALTLRLRLADGRKVTRRIAMIPQAFTPTAEFERLWAPQALAGETGWTPALKPDAVPLYLRDADRPFRLETTPVGLYLQFRSNSDEDGFPIADFLKAAEARIAADKPANLIVDLRFDIGGNLLTTLDFMRKLPSAMAGRTYLLVGPYTFSAGIVSAAALEKSGGDRVVIVGDEVGDRMRFWSEGDNVRLANSKLALRYTNGQWDLGAGCAGEPACLDHFINVNPVSLEPDVRAPLTAKAWLAGRDPGMEAVMRLIGTRP</sequence>
<feature type="chain" id="PRO_5045811534" description="Peptidase family S41" evidence="1">
    <location>
        <begin position="22"/>
        <end position="442"/>
    </location>
</feature>